<sequence>MPYFDRFDIVEAYYLFARHYHSGGDTSDGIFKRIHRLRFKPGLSLCQHDDPSKALTENGAEIYAQLEANHPDAKGC</sequence>
<dbReference type="AlphaFoldDB" id="A0A0F9CLT6"/>
<name>A0A0F9CLT6_9ZZZZ</name>
<dbReference type="EMBL" id="LAZR01043619">
    <property type="protein sequence ID" value="KKL06646.1"/>
    <property type="molecule type" value="Genomic_DNA"/>
</dbReference>
<protein>
    <submittedName>
        <fullName evidence="1">Uncharacterized protein</fullName>
    </submittedName>
</protein>
<gene>
    <name evidence="1" type="ORF">LCGC14_2593940</name>
</gene>
<comment type="caution">
    <text evidence="1">The sequence shown here is derived from an EMBL/GenBank/DDBJ whole genome shotgun (WGS) entry which is preliminary data.</text>
</comment>
<proteinExistence type="predicted"/>
<organism evidence="1">
    <name type="scientific">marine sediment metagenome</name>
    <dbReference type="NCBI Taxonomy" id="412755"/>
    <lineage>
        <taxon>unclassified sequences</taxon>
        <taxon>metagenomes</taxon>
        <taxon>ecological metagenomes</taxon>
    </lineage>
</organism>
<reference evidence="1" key="1">
    <citation type="journal article" date="2015" name="Nature">
        <title>Complex archaea that bridge the gap between prokaryotes and eukaryotes.</title>
        <authorList>
            <person name="Spang A."/>
            <person name="Saw J.H."/>
            <person name="Jorgensen S.L."/>
            <person name="Zaremba-Niedzwiedzka K."/>
            <person name="Martijn J."/>
            <person name="Lind A.E."/>
            <person name="van Eijk R."/>
            <person name="Schleper C."/>
            <person name="Guy L."/>
            <person name="Ettema T.J."/>
        </authorList>
    </citation>
    <scope>NUCLEOTIDE SEQUENCE</scope>
</reference>
<accession>A0A0F9CLT6</accession>
<evidence type="ECO:0000313" key="1">
    <source>
        <dbReference type="EMBL" id="KKL06646.1"/>
    </source>
</evidence>